<reference evidence="2 3" key="1">
    <citation type="submission" date="2017-05" db="EMBL/GenBank/DDBJ databases">
        <title>The Genome Sequence of Tsuchiyaea wingfieldii DSM 27421.</title>
        <authorList>
            <person name="Cuomo C."/>
            <person name="Passer A."/>
            <person name="Billmyre B."/>
            <person name="Heitman J."/>
        </authorList>
    </citation>
    <scope>NUCLEOTIDE SEQUENCE [LARGE SCALE GENOMIC DNA]</scope>
    <source>
        <strain evidence="2 3">DSM 27421</strain>
    </source>
</reference>
<evidence type="ECO:0000256" key="1">
    <source>
        <dbReference type="SAM" id="MobiDB-lite"/>
    </source>
</evidence>
<keyword evidence="3" id="KW-1185">Reference proteome</keyword>
<dbReference type="EMBL" id="NIDF01000017">
    <property type="protein sequence ID" value="TYJ57035.1"/>
    <property type="molecule type" value="Genomic_DNA"/>
</dbReference>
<feature type="region of interest" description="Disordered" evidence="1">
    <location>
        <begin position="204"/>
        <end position="799"/>
    </location>
</feature>
<feature type="compositionally biased region" description="Polar residues" evidence="1">
    <location>
        <begin position="637"/>
        <end position="650"/>
    </location>
</feature>
<feature type="region of interest" description="Disordered" evidence="1">
    <location>
        <begin position="1"/>
        <end position="192"/>
    </location>
</feature>
<feature type="compositionally biased region" description="Polar residues" evidence="1">
    <location>
        <begin position="399"/>
        <end position="408"/>
    </location>
</feature>
<feature type="compositionally biased region" description="Gly residues" evidence="1">
    <location>
        <begin position="182"/>
        <end position="192"/>
    </location>
</feature>
<feature type="compositionally biased region" description="Low complexity" evidence="1">
    <location>
        <begin position="651"/>
        <end position="666"/>
    </location>
</feature>
<feature type="compositionally biased region" description="Gly residues" evidence="1">
    <location>
        <begin position="69"/>
        <end position="82"/>
    </location>
</feature>
<gene>
    <name evidence="2" type="ORF">B9479_002314</name>
</gene>
<feature type="compositionally biased region" description="Low complexity" evidence="1">
    <location>
        <begin position="745"/>
        <end position="789"/>
    </location>
</feature>
<feature type="compositionally biased region" description="Low complexity" evidence="1">
    <location>
        <begin position="370"/>
        <end position="386"/>
    </location>
</feature>
<accession>A0A5D3B0B5</accession>
<evidence type="ECO:0000313" key="3">
    <source>
        <dbReference type="Proteomes" id="UP000322245"/>
    </source>
</evidence>
<feature type="compositionally biased region" description="Polar residues" evidence="1">
    <location>
        <begin position="311"/>
        <end position="328"/>
    </location>
</feature>
<dbReference type="AlphaFoldDB" id="A0A5D3B0B5"/>
<feature type="compositionally biased region" description="Polar residues" evidence="1">
    <location>
        <begin position="113"/>
        <end position="141"/>
    </location>
</feature>
<feature type="compositionally biased region" description="Low complexity" evidence="1">
    <location>
        <begin position="283"/>
        <end position="293"/>
    </location>
</feature>
<name>A0A5D3B0B5_9TREE</name>
<feature type="compositionally biased region" description="Polar residues" evidence="1">
    <location>
        <begin position="549"/>
        <end position="565"/>
    </location>
</feature>
<feature type="compositionally biased region" description="Low complexity" evidence="1">
    <location>
        <begin position="566"/>
        <end position="577"/>
    </location>
</feature>
<feature type="compositionally biased region" description="Low complexity" evidence="1">
    <location>
        <begin position="210"/>
        <end position="222"/>
    </location>
</feature>
<feature type="compositionally biased region" description="Polar residues" evidence="1">
    <location>
        <begin position="251"/>
        <end position="271"/>
    </location>
</feature>
<feature type="compositionally biased region" description="Low complexity" evidence="1">
    <location>
        <begin position="31"/>
        <end position="57"/>
    </location>
</feature>
<feature type="compositionally biased region" description="Low complexity" evidence="1">
    <location>
        <begin position="142"/>
        <end position="151"/>
    </location>
</feature>
<feature type="compositionally biased region" description="Low complexity" evidence="1">
    <location>
        <begin position="232"/>
        <end position="250"/>
    </location>
</feature>
<feature type="compositionally biased region" description="Polar residues" evidence="1">
    <location>
        <begin position="14"/>
        <end position="23"/>
    </location>
</feature>
<dbReference type="Proteomes" id="UP000322245">
    <property type="component" value="Unassembled WGS sequence"/>
</dbReference>
<proteinExistence type="predicted"/>
<evidence type="ECO:0000313" key="2">
    <source>
        <dbReference type="EMBL" id="TYJ57035.1"/>
    </source>
</evidence>
<feature type="compositionally biased region" description="Low complexity" evidence="1">
    <location>
        <begin position="339"/>
        <end position="358"/>
    </location>
</feature>
<sequence length="813" mass="77767">MSNTIKNVERKIENTFSSGQPGTTGREPFENSSTSIGGNNTSSTTGTGQQYGSGTNTHGLGNASSLGQGQTGGAYGSSGQSGLGQTTSSGYGGDNVTGIDSQHHQGVGAGSTGLHSATGTGQHSSTGAGLGHSTSGVTGDRSTGSTGLHSGSGVGPNTTSGSGLGHTSSTGQTGSTTSGSHHGTGTGLGAGAAAGGAAYEAEKHLGKGGHNSSSTGASHGSSLPEQQQFRDQSSNLSGTGLTGSQGVSGLDSRQQGYPNQGTTGQNYGSDSTSKHHGAGLGTGAAASGAAYEAQKLGKHNTSDTAAGTRDVSGSSGAHGYNAQSSNVSGHGLTGDNKTHSSTHGSNTHGSGNHSSAGNVAREAEREGSNAHHSGAGKNAAAGAAAGAAGGAAIGHHASNTHSNSAGDRSTTSSDPTSTQAPEQSHEGGGSNGLGTHAADCSGGPHDSTHHKVLPGNQPGSGHTGQGVSGGTRTAGEGVSTDKVGKHGQNAAAYERSTTEGPVTGGAANTDRFDTDKSSSSHGGVKGAAVGAAAGAAGGAATGHHSGSHNQSGLTGSGTGKTHNYDGTTGSHSGLSGSEDPNKQQSGGAKGVLATSDKDFTNNERLGKGAYEDSSAAVQNNTSGPGGNPALTGREGNSRTNPVSGETGLSNTSSSHTSGHHGTAATGAGVGGVAGGTAYEANKHLGSHGSSTGSSTAHGSSSVPGQQSSTGSSVPGQYPSSTTASSAGGVHDSAGHRAGVVGGDGTTATNTSSGYGQGAQTGQYTGTQSTGSTTPSTGATSTSGHSTTAQNVETAAEDTTQKKGLLEKVKDAIL</sequence>
<organism evidence="2 3">
    <name type="scientific">Cryptococcus floricola</name>
    <dbReference type="NCBI Taxonomy" id="2591691"/>
    <lineage>
        <taxon>Eukaryota</taxon>
        <taxon>Fungi</taxon>
        <taxon>Dikarya</taxon>
        <taxon>Basidiomycota</taxon>
        <taxon>Agaricomycotina</taxon>
        <taxon>Tremellomycetes</taxon>
        <taxon>Tremellales</taxon>
        <taxon>Cryptococcaceae</taxon>
        <taxon>Cryptococcus</taxon>
    </lineage>
</organism>
<feature type="compositionally biased region" description="Low complexity" evidence="1">
    <location>
        <begin position="686"/>
        <end position="701"/>
    </location>
</feature>
<feature type="compositionally biased region" description="Low complexity" evidence="1">
    <location>
        <begin position="409"/>
        <end position="418"/>
    </location>
</feature>
<protein>
    <submittedName>
        <fullName evidence="2">Uncharacterized protein</fullName>
    </submittedName>
</protein>
<feature type="compositionally biased region" description="Basic and acidic residues" evidence="1">
    <location>
        <begin position="595"/>
        <end position="610"/>
    </location>
</feature>
<comment type="caution">
    <text evidence="2">The sequence shown here is derived from an EMBL/GenBank/DDBJ whole genome shotgun (WGS) entry which is preliminary data.</text>
</comment>
<feature type="compositionally biased region" description="Polar residues" evidence="1">
    <location>
        <begin position="702"/>
        <end position="725"/>
    </location>
</feature>
<feature type="compositionally biased region" description="Low complexity" evidence="1">
    <location>
        <begin position="158"/>
        <end position="181"/>
    </location>
</feature>
<feature type="compositionally biased region" description="Low complexity" evidence="1">
    <location>
        <begin position="519"/>
        <end position="534"/>
    </location>
</feature>